<accession>A0A3M7PHZ6</accession>
<evidence type="ECO:0000313" key="1">
    <source>
        <dbReference type="EMBL" id="RMZ98672.1"/>
    </source>
</evidence>
<gene>
    <name evidence="1" type="ORF">BpHYR1_030755</name>
</gene>
<organism evidence="1 2">
    <name type="scientific">Brachionus plicatilis</name>
    <name type="common">Marine rotifer</name>
    <name type="synonym">Brachionus muelleri</name>
    <dbReference type="NCBI Taxonomy" id="10195"/>
    <lineage>
        <taxon>Eukaryota</taxon>
        <taxon>Metazoa</taxon>
        <taxon>Spiralia</taxon>
        <taxon>Gnathifera</taxon>
        <taxon>Rotifera</taxon>
        <taxon>Eurotatoria</taxon>
        <taxon>Monogononta</taxon>
        <taxon>Pseudotrocha</taxon>
        <taxon>Ploima</taxon>
        <taxon>Brachionidae</taxon>
        <taxon>Brachionus</taxon>
    </lineage>
</organism>
<dbReference type="EMBL" id="REGN01010630">
    <property type="protein sequence ID" value="RMZ98672.1"/>
    <property type="molecule type" value="Genomic_DNA"/>
</dbReference>
<sequence length="125" mass="14916">MHYKSINWIMLLKNNFFPSENLRVKIDHRKFSTIYSTPYPLPIMGENLQFLFFFIKQHLSNNNETDSLERQLAERDTLIFLIKNSTFLSNLVQLSFQFLKFVGSETDRDEKFRSIVAIRINIYAD</sequence>
<proteinExistence type="predicted"/>
<protein>
    <submittedName>
        <fullName evidence="1">Uncharacterized protein</fullName>
    </submittedName>
</protein>
<comment type="caution">
    <text evidence="1">The sequence shown here is derived from an EMBL/GenBank/DDBJ whole genome shotgun (WGS) entry which is preliminary data.</text>
</comment>
<keyword evidence="2" id="KW-1185">Reference proteome</keyword>
<reference evidence="1 2" key="1">
    <citation type="journal article" date="2018" name="Sci. Rep.">
        <title>Genomic signatures of local adaptation to the degree of environmental predictability in rotifers.</title>
        <authorList>
            <person name="Franch-Gras L."/>
            <person name="Hahn C."/>
            <person name="Garcia-Roger E.M."/>
            <person name="Carmona M.J."/>
            <person name="Serra M."/>
            <person name="Gomez A."/>
        </authorList>
    </citation>
    <scope>NUCLEOTIDE SEQUENCE [LARGE SCALE GENOMIC DNA]</scope>
    <source>
        <strain evidence="1">HYR1</strain>
    </source>
</reference>
<dbReference type="AlphaFoldDB" id="A0A3M7PHZ6"/>
<evidence type="ECO:0000313" key="2">
    <source>
        <dbReference type="Proteomes" id="UP000276133"/>
    </source>
</evidence>
<dbReference type="Proteomes" id="UP000276133">
    <property type="component" value="Unassembled WGS sequence"/>
</dbReference>
<name>A0A3M7PHZ6_BRAPC</name>